<keyword evidence="2" id="KW-1185">Reference proteome</keyword>
<dbReference type="OrthoDB" id="6425325at2759"/>
<accession>A0A8X6PIN4</accession>
<organism evidence="1 2">
    <name type="scientific">Nephila pilipes</name>
    <name type="common">Giant wood spider</name>
    <name type="synonym">Nephila maculata</name>
    <dbReference type="NCBI Taxonomy" id="299642"/>
    <lineage>
        <taxon>Eukaryota</taxon>
        <taxon>Metazoa</taxon>
        <taxon>Ecdysozoa</taxon>
        <taxon>Arthropoda</taxon>
        <taxon>Chelicerata</taxon>
        <taxon>Arachnida</taxon>
        <taxon>Araneae</taxon>
        <taxon>Araneomorphae</taxon>
        <taxon>Entelegynae</taxon>
        <taxon>Araneoidea</taxon>
        <taxon>Nephilidae</taxon>
        <taxon>Nephila</taxon>
    </lineage>
</organism>
<dbReference type="AlphaFoldDB" id="A0A8X6PIN4"/>
<evidence type="ECO:0000313" key="2">
    <source>
        <dbReference type="Proteomes" id="UP000887013"/>
    </source>
</evidence>
<comment type="caution">
    <text evidence="1">The sequence shown here is derived from an EMBL/GenBank/DDBJ whole genome shotgun (WGS) entry which is preliminary data.</text>
</comment>
<reference evidence="1" key="1">
    <citation type="submission" date="2020-08" db="EMBL/GenBank/DDBJ databases">
        <title>Multicomponent nature underlies the extraordinary mechanical properties of spider dragline silk.</title>
        <authorList>
            <person name="Kono N."/>
            <person name="Nakamura H."/>
            <person name="Mori M."/>
            <person name="Yoshida Y."/>
            <person name="Ohtoshi R."/>
            <person name="Malay A.D."/>
            <person name="Moran D.A.P."/>
            <person name="Tomita M."/>
            <person name="Numata K."/>
            <person name="Arakawa K."/>
        </authorList>
    </citation>
    <scope>NUCLEOTIDE SEQUENCE</scope>
</reference>
<gene>
    <name evidence="1" type="primary">AVEN_236481_1</name>
    <name evidence="1" type="ORF">NPIL_209681</name>
</gene>
<sequence length="83" mass="9359">MGVPGGVTSVGRRNPLATLADWCQFVHEQVFDHVELTSNKTGGIDKVVEVDESKFGIWKYNRGHYVEGQWVFWGVERGSGRCF</sequence>
<dbReference type="Proteomes" id="UP000887013">
    <property type="component" value="Unassembled WGS sequence"/>
</dbReference>
<proteinExistence type="predicted"/>
<evidence type="ECO:0000313" key="1">
    <source>
        <dbReference type="EMBL" id="GFT70466.1"/>
    </source>
</evidence>
<dbReference type="EMBL" id="BMAW01116382">
    <property type="protein sequence ID" value="GFT70466.1"/>
    <property type="molecule type" value="Genomic_DNA"/>
</dbReference>
<protein>
    <submittedName>
        <fullName evidence="1">DDE_Tnp_IS1595 domain-containing protein</fullName>
    </submittedName>
</protein>
<name>A0A8X6PIN4_NEPPI</name>